<organism evidence="1 2">
    <name type="scientific">Sphingobacterium spiritivorum ATCC 33861</name>
    <dbReference type="NCBI Taxonomy" id="525373"/>
    <lineage>
        <taxon>Bacteria</taxon>
        <taxon>Pseudomonadati</taxon>
        <taxon>Bacteroidota</taxon>
        <taxon>Sphingobacteriia</taxon>
        <taxon>Sphingobacteriales</taxon>
        <taxon>Sphingobacteriaceae</taxon>
        <taxon>Sphingobacterium</taxon>
    </lineage>
</organism>
<gene>
    <name evidence="1" type="ORF">HMPREF0766_10987</name>
</gene>
<keyword evidence="2" id="KW-1185">Reference proteome</keyword>
<evidence type="ECO:0000313" key="1">
    <source>
        <dbReference type="EMBL" id="EFK59153.1"/>
    </source>
</evidence>
<comment type="caution">
    <text evidence="1">The sequence shown here is derived from an EMBL/GenBank/DDBJ whole genome shotgun (WGS) entry which is preliminary data.</text>
</comment>
<dbReference type="Proteomes" id="UP000006258">
    <property type="component" value="Unassembled WGS sequence"/>
</dbReference>
<reference evidence="1" key="1">
    <citation type="submission" date="2010-07" db="EMBL/GenBank/DDBJ databases">
        <authorList>
            <person name="Muzny D."/>
            <person name="Qin X."/>
            <person name="Buhay C."/>
            <person name="Dugan-Rocha S."/>
            <person name="Ding Y."/>
            <person name="Chen G."/>
            <person name="Hawes A."/>
            <person name="Holder M."/>
            <person name="Jhangiani S."/>
            <person name="Johnson A."/>
            <person name="Khan Z."/>
            <person name="Li Z."/>
            <person name="Liu W."/>
            <person name="Liu X."/>
            <person name="Perez L."/>
            <person name="Shen H."/>
            <person name="Wang Q."/>
            <person name="Watt J."/>
            <person name="Xi L."/>
            <person name="Xin Y."/>
            <person name="Zhou J."/>
            <person name="Deng J."/>
            <person name="Jiang H."/>
            <person name="Liu Y."/>
            <person name="Qu J."/>
            <person name="Song X.-Z."/>
            <person name="Zhang L."/>
            <person name="Villasana D."/>
            <person name="Johnson A."/>
            <person name="Liu J."/>
            <person name="Liyanage D."/>
            <person name="Lorensuhewa L."/>
            <person name="Robinson T."/>
            <person name="Song A."/>
            <person name="Song B.-B."/>
            <person name="Dinh H."/>
            <person name="Thornton R."/>
            <person name="Coyle M."/>
            <person name="Francisco L."/>
            <person name="Jackson L."/>
            <person name="Javaid M."/>
            <person name="Korchina V."/>
            <person name="Kovar C."/>
            <person name="Mata R."/>
            <person name="Mathew T."/>
            <person name="Ngo R."/>
            <person name="Nguyen L."/>
            <person name="Nguyen N."/>
            <person name="Okwuonu G."/>
            <person name="Ongeri F."/>
            <person name="Pham C."/>
            <person name="Simmons D."/>
            <person name="Wilczek-Boney K."/>
            <person name="Hale W."/>
            <person name="Jakkamsetti A."/>
            <person name="Pham P."/>
            <person name="Ruth R."/>
            <person name="San Lucas F."/>
            <person name="Warren J."/>
            <person name="Zhang J."/>
            <person name="Zhao Z."/>
            <person name="Zhou C."/>
            <person name="Zhu D."/>
            <person name="Lee S."/>
            <person name="Bess C."/>
            <person name="Blankenburg K."/>
            <person name="Forbes L."/>
            <person name="Fu Q."/>
            <person name="Gubbala S."/>
            <person name="Hirani K."/>
            <person name="Jayaseelan J.C."/>
            <person name="Lara F."/>
            <person name="Munidasa M."/>
            <person name="Palculict T."/>
            <person name="Patil S."/>
            <person name="Pu L.-L."/>
            <person name="Saada N."/>
            <person name="Tang L."/>
            <person name="Weissenberger G."/>
            <person name="Zhu Y."/>
            <person name="Hemphill L."/>
            <person name="Shang Y."/>
            <person name="Youmans B."/>
            <person name="Ayvaz T."/>
            <person name="Ross M."/>
            <person name="Santibanez J."/>
            <person name="Aqrawi P."/>
            <person name="Gross S."/>
            <person name="Joshi V."/>
            <person name="Fowler G."/>
            <person name="Nazareth L."/>
            <person name="Reid J."/>
            <person name="Worley K."/>
            <person name="Petrosino J."/>
            <person name="Highlander S."/>
            <person name="Gibbs R."/>
        </authorList>
    </citation>
    <scope>NUCLEOTIDE SEQUENCE [LARGE SCALE GENOMIC DNA]</scope>
    <source>
        <strain evidence="1">ATCC 33861</strain>
    </source>
</reference>
<accession>D7VJ18</accession>
<sequence>MSGGGLADKSCSLKRFIISKNICRKVYFDFQAYYGLKNYIIAYC</sequence>
<name>D7VJ18_SPHSI</name>
<dbReference type="EMBL" id="ACHA02000003">
    <property type="protein sequence ID" value="EFK59153.1"/>
    <property type="molecule type" value="Genomic_DNA"/>
</dbReference>
<protein>
    <submittedName>
        <fullName evidence="1">Uncharacterized protein</fullName>
    </submittedName>
</protein>
<dbReference type="STRING" id="525373.HMPREF0766_10987"/>
<dbReference type="AlphaFoldDB" id="D7VJ18"/>
<evidence type="ECO:0000313" key="2">
    <source>
        <dbReference type="Proteomes" id="UP000006258"/>
    </source>
</evidence>
<proteinExistence type="predicted"/>
<dbReference type="HOGENOM" id="CLU_3222235_0_0_10"/>